<proteinExistence type="predicted"/>
<evidence type="ECO:0000256" key="1">
    <source>
        <dbReference type="SAM" id="MobiDB-lite"/>
    </source>
</evidence>
<dbReference type="EMBL" id="BOSE01000006">
    <property type="protein sequence ID" value="GIP17698.1"/>
    <property type="molecule type" value="Genomic_DNA"/>
</dbReference>
<dbReference type="GO" id="GO:0006355">
    <property type="term" value="P:regulation of DNA-templated transcription"/>
    <property type="evidence" value="ECO:0007669"/>
    <property type="project" value="InterPro"/>
</dbReference>
<dbReference type="InterPro" id="IPR010985">
    <property type="entry name" value="Ribbon_hlx_hlx"/>
</dbReference>
<dbReference type="RefSeq" id="WP_246563672.1">
    <property type="nucleotide sequence ID" value="NZ_BOSE01000006.1"/>
</dbReference>
<accession>A0A919YPK1</accession>
<evidence type="ECO:0000313" key="2">
    <source>
        <dbReference type="EMBL" id="GIP17698.1"/>
    </source>
</evidence>
<reference evidence="2" key="1">
    <citation type="submission" date="2021-03" db="EMBL/GenBank/DDBJ databases">
        <title>Antimicrobial resistance genes in bacteria isolated from Japanese honey, and their potential for conferring macrolide and lincosamide resistance in the American foulbrood pathogen Paenibacillus larvae.</title>
        <authorList>
            <person name="Okamoto M."/>
            <person name="Kumagai M."/>
            <person name="Kanamori H."/>
            <person name="Takamatsu D."/>
        </authorList>
    </citation>
    <scope>NUCLEOTIDE SEQUENCE</scope>
    <source>
        <strain evidence="2">J40TS1</strain>
    </source>
</reference>
<dbReference type="AlphaFoldDB" id="A0A919YPK1"/>
<dbReference type="Proteomes" id="UP000683139">
    <property type="component" value="Unassembled WGS sequence"/>
</dbReference>
<name>A0A919YPK1_9BACL</name>
<keyword evidence="3" id="KW-1185">Reference proteome</keyword>
<dbReference type="SUPFAM" id="SSF47598">
    <property type="entry name" value="Ribbon-helix-helix"/>
    <property type="match status" value="1"/>
</dbReference>
<feature type="region of interest" description="Disordered" evidence="1">
    <location>
        <begin position="1"/>
        <end position="39"/>
    </location>
</feature>
<feature type="compositionally biased region" description="Basic and acidic residues" evidence="1">
    <location>
        <begin position="1"/>
        <end position="16"/>
    </location>
</feature>
<evidence type="ECO:0000313" key="3">
    <source>
        <dbReference type="Proteomes" id="UP000683139"/>
    </source>
</evidence>
<sequence>MEINEKDTGLGAKEQDSASLSEECTASGKGGPRAGAGRKPIGVTRKISLTLPQPYWDEIDRCCSKGDYSISEVLREIIEDYLQQADLLQ</sequence>
<dbReference type="CDD" id="cd22231">
    <property type="entry name" value="RHH_NikR_HicB-like"/>
    <property type="match status" value="1"/>
</dbReference>
<gene>
    <name evidence="2" type="ORF">J40TS1_33400</name>
</gene>
<comment type="caution">
    <text evidence="2">The sequence shown here is derived from an EMBL/GenBank/DDBJ whole genome shotgun (WGS) entry which is preliminary data.</text>
</comment>
<protein>
    <recommendedName>
        <fullName evidence="4">Ribbon-helix-helix protein CopG domain-containing protein</fullName>
    </recommendedName>
</protein>
<organism evidence="2 3">
    <name type="scientific">Paenibacillus montaniterrae</name>
    <dbReference type="NCBI Taxonomy" id="429341"/>
    <lineage>
        <taxon>Bacteria</taxon>
        <taxon>Bacillati</taxon>
        <taxon>Bacillota</taxon>
        <taxon>Bacilli</taxon>
        <taxon>Bacillales</taxon>
        <taxon>Paenibacillaceae</taxon>
        <taxon>Paenibacillus</taxon>
    </lineage>
</organism>
<evidence type="ECO:0008006" key="4">
    <source>
        <dbReference type="Google" id="ProtNLM"/>
    </source>
</evidence>